<dbReference type="PANTHER" id="PTHR30632">
    <property type="entry name" value="MOLYBDATE-BINDING PERIPLASMIC PROTEIN"/>
    <property type="match status" value="1"/>
</dbReference>
<comment type="similarity">
    <text evidence="1">Belongs to the bacterial solute-binding protein ModA family.</text>
</comment>
<dbReference type="Gene3D" id="3.40.190.10">
    <property type="entry name" value="Periplasmic binding protein-like II"/>
    <property type="match status" value="2"/>
</dbReference>
<gene>
    <name evidence="5" type="primary">modA</name>
    <name evidence="5" type="ORF">G3T16_10930</name>
</gene>
<evidence type="ECO:0000313" key="5">
    <source>
        <dbReference type="EMBL" id="QIB65856.1"/>
    </source>
</evidence>
<dbReference type="GO" id="GO:0046872">
    <property type="term" value="F:metal ion binding"/>
    <property type="evidence" value="ECO:0007669"/>
    <property type="project" value="UniProtKB-KW"/>
</dbReference>
<dbReference type="AlphaFoldDB" id="A0A6C0U1G7"/>
<dbReference type="EMBL" id="CP048711">
    <property type="protein sequence ID" value="QIB65856.1"/>
    <property type="molecule type" value="Genomic_DNA"/>
</dbReference>
<evidence type="ECO:0000256" key="4">
    <source>
        <dbReference type="SAM" id="SignalP"/>
    </source>
</evidence>
<dbReference type="PANTHER" id="PTHR30632:SF14">
    <property type="entry name" value="TUNGSTATE_MOLYBDATE_CHROMATE-BINDING PROTEIN MODA"/>
    <property type="match status" value="1"/>
</dbReference>
<reference evidence="5 6" key="1">
    <citation type="submission" date="2020-02" db="EMBL/GenBank/DDBJ databases">
        <title>Genome sequencing for Kineobactrum sp. M2.</title>
        <authorList>
            <person name="Park S.-J."/>
        </authorList>
    </citation>
    <scope>NUCLEOTIDE SEQUENCE [LARGE SCALE GENOMIC DNA]</scope>
    <source>
        <strain evidence="5 6">M2</strain>
    </source>
</reference>
<dbReference type="InterPro" id="IPR005950">
    <property type="entry name" value="ModA"/>
</dbReference>
<evidence type="ECO:0000256" key="3">
    <source>
        <dbReference type="ARBA" id="ARBA00022729"/>
    </source>
</evidence>
<dbReference type="GO" id="GO:0015689">
    <property type="term" value="P:molybdate ion transport"/>
    <property type="evidence" value="ECO:0007669"/>
    <property type="project" value="InterPro"/>
</dbReference>
<dbReference type="SUPFAM" id="SSF53850">
    <property type="entry name" value="Periplasmic binding protein-like II"/>
    <property type="match status" value="1"/>
</dbReference>
<evidence type="ECO:0000256" key="2">
    <source>
        <dbReference type="ARBA" id="ARBA00022723"/>
    </source>
</evidence>
<proteinExistence type="inferred from homology"/>
<dbReference type="RefSeq" id="WP_163495297.1">
    <property type="nucleotide sequence ID" value="NZ_CP048711.1"/>
</dbReference>
<dbReference type="Proteomes" id="UP000477680">
    <property type="component" value="Chromosome"/>
</dbReference>
<evidence type="ECO:0000313" key="6">
    <source>
        <dbReference type="Proteomes" id="UP000477680"/>
    </source>
</evidence>
<keyword evidence="3 4" id="KW-0732">Signal</keyword>
<dbReference type="NCBIfam" id="TIGR01256">
    <property type="entry name" value="modA"/>
    <property type="match status" value="1"/>
</dbReference>
<feature type="signal peptide" evidence="4">
    <location>
        <begin position="1"/>
        <end position="27"/>
    </location>
</feature>
<keyword evidence="2" id="KW-0479">Metal-binding</keyword>
<accession>A0A6C0U1G7</accession>
<feature type="chain" id="PRO_5025480531" evidence="4">
    <location>
        <begin position="28"/>
        <end position="244"/>
    </location>
</feature>
<dbReference type="Pfam" id="PF13531">
    <property type="entry name" value="SBP_bac_11"/>
    <property type="match status" value="1"/>
</dbReference>
<dbReference type="KEGG" id="kim:G3T16_10930"/>
<dbReference type="InterPro" id="IPR050682">
    <property type="entry name" value="ModA/WtpA"/>
</dbReference>
<organism evidence="5 6">
    <name type="scientific">Kineobactrum salinum</name>
    <dbReference type="NCBI Taxonomy" id="2708301"/>
    <lineage>
        <taxon>Bacteria</taxon>
        <taxon>Pseudomonadati</taxon>
        <taxon>Pseudomonadota</taxon>
        <taxon>Gammaproteobacteria</taxon>
        <taxon>Cellvibrionales</taxon>
        <taxon>Halieaceae</taxon>
        <taxon>Kineobactrum</taxon>
    </lineage>
</organism>
<dbReference type="GO" id="GO:0030973">
    <property type="term" value="F:molybdate ion binding"/>
    <property type="evidence" value="ECO:0007669"/>
    <property type="project" value="TreeGrafter"/>
</dbReference>
<keyword evidence="6" id="KW-1185">Reference proteome</keyword>
<protein>
    <submittedName>
        <fullName evidence="5">Molybdate ABC transporter substrate-binding protein</fullName>
    </submittedName>
</protein>
<sequence length="244" mass="25684">MAAVCHQGSAVRLLCLFLFICCAPLQAAETVLRVAVAANFRAAMEEQLLPAFTATHQVQVELSSASTGMLHNQIRHGAPFHLLLAADNVAPAALAASGEGVADTLFCYARGRLVLVGGELAQLQDHAHSIAIGNPALAPYGRAAEQVLARPDFASGAARKRVLGSNVLQALQFWHSGSVDLALLPRSLAPDGLLIPARWHEPIEQQGILLQRGADLAAARALLAWLQGPEAGTGIRRAGYDPCS</sequence>
<evidence type="ECO:0000256" key="1">
    <source>
        <dbReference type="ARBA" id="ARBA00009175"/>
    </source>
</evidence>
<name>A0A6C0U1G7_9GAMM</name>